<dbReference type="AlphaFoldDB" id="A0A418WWR7"/>
<proteinExistence type="predicted"/>
<keyword evidence="3" id="KW-1185">Reference proteome</keyword>
<dbReference type="RefSeq" id="WP_119735749.1">
    <property type="nucleotide sequence ID" value="NZ_QYUN01000002.1"/>
</dbReference>
<comment type="caution">
    <text evidence="2">The sequence shown here is derived from an EMBL/GenBank/DDBJ whole genome shotgun (WGS) entry which is preliminary data.</text>
</comment>
<dbReference type="Proteomes" id="UP000285190">
    <property type="component" value="Unassembled WGS sequence"/>
</dbReference>
<dbReference type="OrthoDB" id="8771968at2"/>
<gene>
    <name evidence="2" type="ORF">D3870_00435</name>
</gene>
<accession>A0A418WWR7</accession>
<reference evidence="2 3" key="1">
    <citation type="submission" date="2018-09" db="EMBL/GenBank/DDBJ databases">
        <authorList>
            <person name="Zhu H."/>
        </authorList>
    </citation>
    <scope>NUCLEOTIDE SEQUENCE [LARGE SCALE GENOMIC DNA]</scope>
    <source>
        <strain evidence="2 3">K2R10-39</strain>
    </source>
</reference>
<evidence type="ECO:0000256" key="1">
    <source>
        <dbReference type="SAM" id="MobiDB-lite"/>
    </source>
</evidence>
<protein>
    <recommendedName>
        <fullName evidence="4">Type III effector protein</fullName>
    </recommendedName>
</protein>
<sequence>MAIKSVVGSAVGSINSTTEDAATQKKAGEEQAGEEQAGEVQTGEVQTGYTTASDGSRIPPPPNNSLRDKLVQLIKPSKVINPPAIRFEGDWRTAAQEICTHWIDSQAAHAPDKVSILALSRMKALEYERKHLAEIRPEDRLLPGVEKKDYHREVVRAFLDAVGEQKPDDVLNSFKLAGTGGLHRHQATVLTTVGNAVGAATILTPDPIAKSILAGIRAALGLATSHQIIASGERRMRNAQTEELMPLGRADAAPSAKTAPDLLQASGAVLTELWDAKKTLTKIETARNALQAATAARAAHPADPALAAAVGEARGRLDIAFARACYQIDVKSAYKAASESAKVEYIGNKRYFISSFASTGLTTGAGLFAILTPIVGAAATGGVSAAAAAIAAAIYVGYHLSSGASKDGEEKAKRAIVALAKSADVFSEDSVKYHKDRADAYRTYLQEKKAIPLGLLPQQRAHRKAEAKERLQARLRAIAEADAGGGGAVPTARQNWEDYRNHHREAELSETDADRHALAARFENAHKADFASKTIADAWKDPMRMRMETGRRLLAGKVAQAHKRLIRLHRKSLKSFGGLSVNLAKTEEAKATITAELRQGLLDLLNLELAARRTKQLADGGDAGGADLRTRAQDAIAAIQDEDFQQLFCGDAKAQVEAGKKAKKLTAGELERYYWPNLGNAVFPIALNTALMGADTGIHAQKAQGTYHGPQFADYKFAMVQNTGAPVGAHQNAGSRAKYQGVDMKALLDITTSEGPAVALRVRLAEHDPNHFTMDAVDMDAVMARLLQMDAVPDSIVLTAPAPAVGTSASANKVDLKIDLDKTAAFHRVRYKNAPVQTRVRFNAERLATGARQMLMTLGGLPMQQVARSRLKTTRDTLNRMQTLHPELRGELRDEPRPHGEPEIAHPPATTAATLAATITVDSNLASAPEPRPEIVFHEESWTLSDASEEPLFAGMFTQAELTDMWAAILGDDLVLAPFSVTHRTAASET</sequence>
<evidence type="ECO:0000313" key="3">
    <source>
        <dbReference type="Proteomes" id="UP000285190"/>
    </source>
</evidence>
<evidence type="ECO:0008006" key="4">
    <source>
        <dbReference type="Google" id="ProtNLM"/>
    </source>
</evidence>
<evidence type="ECO:0000313" key="2">
    <source>
        <dbReference type="EMBL" id="RJG04690.1"/>
    </source>
</evidence>
<feature type="region of interest" description="Disordered" evidence="1">
    <location>
        <begin position="1"/>
        <end position="67"/>
    </location>
</feature>
<name>A0A418WWR7_9BURK</name>
<feature type="compositionally biased region" description="Polar residues" evidence="1">
    <location>
        <begin position="12"/>
        <end position="21"/>
    </location>
</feature>
<organism evidence="2 3">
    <name type="scientific">Noviherbaspirillum cavernae</name>
    <dbReference type="NCBI Taxonomy" id="2320862"/>
    <lineage>
        <taxon>Bacteria</taxon>
        <taxon>Pseudomonadati</taxon>
        <taxon>Pseudomonadota</taxon>
        <taxon>Betaproteobacteria</taxon>
        <taxon>Burkholderiales</taxon>
        <taxon>Oxalobacteraceae</taxon>
        <taxon>Noviherbaspirillum</taxon>
    </lineage>
</organism>
<dbReference type="EMBL" id="QYUN01000002">
    <property type="protein sequence ID" value="RJG04690.1"/>
    <property type="molecule type" value="Genomic_DNA"/>
</dbReference>